<gene>
    <name evidence="2" type="ORF">AA994_03040</name>
    <name evidence="1" type="ORF">CVU5213_05790</name>
</gene>
<dbReference type="AlphaFoldDB" id="A0A2G4R3W1"/>
<keyword evidence="2" id="KW-0645">Protease</keyword>
<dbReference type="EMBL" id="LDWY01000036">
    <property type="protein sequence ID" value="PHY91231.1"/>
    <property type="molecule type" value="Genomic_DNA"/>
</dbReference>
<proteinExistence type="predicted"/>
<evidence type="ECO:0000313" key="1">
    <source>
        <dbReference type="EMBL" id="MBS4241233.1"/>
    </source>
</evidence>
<dbReference type="OrthoDB" id="5339448at2"/>
<name>A0A2G4R3W1_9BACT</name>
<evidence type="ECO:0000313" key="4">
    <source>
        <dbReference type="Proteomes" id="UP000811399"/>
    </source>
</evidence>
<dbReference type="GO" id="GO:0008233">
    <property type="term" value="F:peptidase activity"/>
    <property type="evidence" value="ECO:0007669"/>
    <property type="project" value="UniProtKB-KW"/>
</dbReference>
<reference evidence="1" key="3">
    <citation type="submission" date="2019-07" db="EMBL/GenBank/DDBJ databases">
        <authorList>
            <person name="Miller W.G."/>
        </authorList>
    </citation>
    <scope>NUCLEOTIDE SEQUENCE</scope>
    <source>
        <strain evidence="1">52/13</strain>
    </source>
</reference>
<comment type="caution">
    <text evidence="2">The sequence shown here is derived from an EMBL/GenBank/DDBJ whole genome shotgun (WGS) entry which is preliminary data.</text>
</comment>
<dbReference type="EMBL" id="VJYU01000016">
    <property type="protein sequence ID" value="MBS4241233.1"/>
    <property type="molecule type" value="Genomic_DNA"/>
</dbReference>
<organism evidence="2 3">
    <name type="scientific">Campylobacter vulpis</name>
    <dbReference type="NCBI Taxonomy" id="1655500"/>
    <lineage>
        <taxon>Bacteria</taxon>
        <taxon>Pseudomonadati</taxon>
        <taxon>Campylobacterota</taxon>
        <taxon>Epsilonproteobacteria</taxon>
        <taxon>Campylobacterales</taxon>
        <taxon>Campylobacteraceae</taxon>
        <taxon>Campylobacter</taxon>
    </lineage>
</organism>
<evidence type="ECO:0000313" key="2">
    <source>
        <dbReference type="EMBL" id="PHY91231.1"/>
    </source>
</evidence>
<dbReference type="Proteomes" id="UP000811399">
    <property type="component" value="Unassembled WGS sequence"/>
</dbReference>
<dbReference type="Proteomes" id="UP000237472">
    <property type="component" value="Unassembled WGS sequence"/>
</dbReference>
<keyword evidence="2" id="KW-0378">Hydrolase</keyword>
<sequence>MLGIYENDTLIREYQSDLKASEFIPEILQNLLKEFEFKRLVYANGPGSYMGIKISYISLKTLSIVKEIPLFALSAFELNHFKPIRANKHFCFVYERGEIILKQAAEGEFFLPSNLKEVCLKEDNLPFYFLDVI</sequence>
<accession>A0A2G4R3W1</accession>
<dbReference type="Gene3D" id="3.30.420.40">
    <property type="match status" value="1"/>
</dbReference>
<keyword evidence="4" id="KW-1185">Reference proteome</keyword>
<reference evidence="2" key="2">
    <citation type="submission" date="2015-06" db="EMBL/GenBank/DDBJ databases">
        <authorList>
            <person name="Hoefler B.C."/>
            <person name="Straight P.D."/>
        </authorList>
    </citation>
    <scope>NUCLEOTIDE SEQUENCE [LARGE SCALE GENOMIC DNA]</scope>
    <source>
        <strain evidence="2">73/13</strain>
    </source>
</reference>
<dbReference type="Gene3D" id="3.30.420.200">
    <property type="match status" value="1"/>
</dbReference>
<protein>
    <submittedName>
        <fullName evidence="2">Glycoprotease</fullName>
    </submittedName>
    <submittedName>
        <fullName evidence="1">tRNA threonylcarbamoyladenosine biosynthesis protein TsaB</fullName>
    </submittedName>
</protein>
<evidence type="ECO:0000313" key="3">
    <source>
        <dbReference type="Proteomes" id="UP000237472"/>
    </source>
</evidence>
<dbReference type="RefSeq" id="WP_099461285.1">
    <property type="nucleotide sequence ID" value="NZ_LDWY01000036.1"/>
</dbReference>
<dbReference type="SUPFAM" id="SSF53067">
    <property type="entry name" value="Actin-like ATPase domain"/>
    <property type="match status" value="1"/>
</dbReference>
<reference evidence="1 4" key="4">
    <citation type="journal article" date="2021" name="Syst. Appl. Microbiol.">
        <title>nCampylobacter vulpis sp. nov. isolated from wild red foxes.</title>
        <authorList>
            <person name="Parisi A."/>
            <person name="Chiara M."/>
            <person name="Caffara M."/>
            <person name="Mion D."/>
            <person name="Miller W.G."/>
            <person name="Caruso M."/>
            <person name="Manzari C."/>
            <person name="Florio D."/>
            <person name="Capozzi L."/>
            <person name="D'Erchia A.M."/>
            <person name="Manzulli V."/>
            <person name="Zanoni R.G."/>
        </authorList>
    </citation>
    <scope>NUCLEOTIDE SEQUENCE [LARGE SCALE GENOMIC DNA]</scope>
    <source>
        <strain evidence="1 4">52/13</strain>
    </source>
</reference>
<dbReference type="InterPro" id="IPR043129">
    <property type="entry name" value="ATPase_NBD"/>
</dbReference>
<reference evidence="3" key="1">
    <citation type="submission" date="2015-06" db="EMBL/GenBank/DDBJ databases">
        <authorList>
            <person name="Parisi A."/>
            <person name="Chiara M."/>
            <person name="Florio D."/>
            <person name="Miccolupo A."/>
            <person name="Manzari C."/>
            <person name="Mion D."/>
            <person name="Caruso M."/>
            <person name="D'erchia A.M."/>
            <person name="Zanoni R."/>
        </authorList>
    </citation>
    <scope>NUCLEOTIDE SEQUENCE [LARGE SCALE GENOMIC DNA]</scope>
    <source>
        <strain evidence="3">73/13</strain>
    </source>
</reference>
<dbReference type="GO" id="GO:0006508">
    <property type="term" value="P:proteolysis"/>
    <property type="evidence" value="ECO:0007669"/>
    <property type="project" value="UniProtKB-KW"/>
</dbReference>